<organism evidence="1">
    <name type="scientific">marine metagenome</name>
    <dbReference type="NCBI Taxonomy" id="408172"/>
    <lineage>
        <taxon>unclassified sequences</taxon>
        <taxon>metagenomes</taxon>
        <taxon>ecological metagenomes</taxon>
    </lineage>
</organism>
<proteinExistence type="predicted"/>
<gene>
    <name evidence="1" type="ORF">METZ01_LOCUS380901</name>
</gene>
<dbReference type="EMBL" id="UINC01140728">
    <property type="protein sequence ID" value="SVD28047.1"/>
    <property type="molecule type" value="Genomic_DNA"/>
</dbReference>
<accession>A0A382U234</accession>
<protein>
    <submittedName>
        <fullName evidence="1">Uncharacterized protein</fullName>
    </submittedName>
</protein>
<sequence length="35" mass="4085">HLDDGSNFEENPNVIIPDRFGLEIYQEYSWGDSLD</sequence>
<feature type="non-terminal residue" evidence="1">
    <location>
        <position position="1"/>
    </location>
</feature>
<name>A0A382U234_9ZZZZ</name>
<reference evidence="1" key="1">
    <citation type="submission" date="2018-05" db="EMBL/GenBank/DDBJ databases">
        <authorList>
            <person name="Lanie J.A."/>
            <person name="Ng W.-L."/>
            <person name="Kazmierczak K.M."/>
            <person name="Andrzejewski T.M."/>
            <person name="Davidsen T.M."/>
            <person name="Wayne K.J."/>
            <person name="Tettelin H."/>
            <person name="Glass J.I."/>
            <person name="Rusch D."/>
            <person name="Podicherti R."/>
            <person name="Tsui H.-C.T."/>
            <person name="Winkler M.E."/>
        </authorList>
    </citation>
    <scope>NUCLEOTIDE SEQUENCE</scope>
</reference>
<evidence type="ECO:0000313" key="1">
    <source>
        <dbReference type="EMBL" id="SVD28047.1"/>
    </source>
</evidence>
<dbReference type="AlphaFoldDB" id="A0A382U234"/>